<keyword evidence="8" id="KW-1185">Reference proteome</keyword>
<feature type="transmembrane region" description="Helical" evidence="6">
    <location>
        <begin position="197"/>
        <end position="217"/>
    </location>
</feature>
<evidence type="ECO:0000313" key="7">
    <source>
        <dbReference type="EMBL" id="MFC0593730.1"/>
    </source>
</evidence>
<dbReference type="InterPro" id="IPR043428">
    <property type="entry name" value="LivM-like"/>
</dbReference>
<evidence type="ECO:0000256" key="1">
    <source>
        <dbReference type="ARBA" id="ARBA00004651"/>
    </source>
</evidence>
<gene>
    <name evidence="7" type="ORF">ACFFGG_14350</name>
</gene>
<keyword evidence="4 6" id="KW-1133">Transmembrane helix</keyword>
<dbReference type="PANTHER" id="PTHR30482:SF10">
    <property type="entry name" value="HIGH-AFFINITY BRANCHED-CHAIN AMINO ACID TRANSPORT PROTEIN BRAE"/>
    <property type="match status" value="1"/>
</dbReference>
<feature type="transmembrane region" description="Helical" evidence="6">
    <location>
        <begin position="272"/>
        <end position="291"/>
    </location>
</feature>
<dbReference type="PANTHER" id="PTHR30482">
    <property type="entry name" value="HIGH-AFFINITY BRANCHED-CHAIN AMINO ACID TRANSPORT SYSTEM PERMEASE"/>
    <property type="match status" value="1"/>
</dbReference>
<feature type="transmembrane region" description="Helical" evidence="6">
    <location>
        <begin position="27"/>
        <end position="47"/>
    </location>
</feature>
<feature type="transmembrane region" description="Helical" evidence="6">
    <location>
        <begin position="84"/>
        <end position="103"/>
    </location>
</feature>
<evidence type="ECO:0000256" key="6">
    <source>
        <dbReference type="SAM" id="Phobius"/>
    </source>
</evidence>
<protein>
    <submittedName>
        <fullName evidence="7">Branched-chain amino acid ABC transporter permease</fullName>
    </submittedName>
</protein>
<dbReference type="EMBL" id="JBHLTN010000029">
    <property type="protein sequence ID" value="MFC0593730.1"/>
    <property type="molecule type" value="Genomic_DNA"/>
</dbReference>
<reference evidence="7 8" key="1">
    <citation type="submission" date="2024-09" db="EMBL/GenBank/DDBJ databases">
        <authorList>
            <person name="Sun Q."/>
            <person name="Mori K."/>
        </authorList>
    </citation>
    <scope>NUCLEOTIDE SEQUENCE [LARGE SCALE GENOMIC DNA]</scope>
    <source>
        <strain evidence="7 8">NCAIM B.02336</strain>
    </source>
</reference>
<feature type="transmembrane region" description="Helical" evidence="6">
    <location>
        <begin position="237"/>
        <end position="260"/>
    </location>
</feature>
<evidence type="ECO:0000256" key="2">
    <source>
        <dbReference type="ARBA" id="ARBA00022475"/>
    </source>
</evidence>
<dbReference type="Pfam" id="PF02653">
    <property type="entry name" value="BPD_transp_2"/>
    <property type="match status" value="1"/>
</dbReference>
<dbReference type="InterPro" id="IPR001851">
    <property type="entry name" value="ABC_transp_permease"/>
</dbReference>
<comment type="caution">
    <text evidence="7">The sequence shown here is derived from an EMBL/GenBank/DDBJ whole genome shotgun (WGS) entry which is preliminary data.</text>
</comment>
<comment type="subcellular location">
    <subcellularLocation>
        <location evidence="1">Cell membrane</location>
        <topology evidence="1">Multi-pass membrane protein</topology>
    </subcellularLocation>
</comment>
<evidence type="ECO:0000256" key="3">
    <source>
        <dbReference type="ARBA" id="ARBA00022692"/>
    </source>
</evidence>
<dbReference type="Proteomes" id="UP001589834">
    <property type="component" value="Unassembled WGS sequence"/>
</dbReference>
<evidence type="ECO:0000313" key="8">
    <source>
        <dbReference type="Proteomes" id="UP001589834"/>
    </source>
</evidence>
<sequence>MKAWQWIGLAVALSVLASLPWWGSDVMVQFGINALLLAVLAQGWNIIGGYTGYASFGNSVFYGLGSYGVAIAMVQWHLPFAFGLAFGVLLAVVFALLLGVPVLRLRGHYFAIATLALAGVMAAIVSNVPLAGQNIGLVLPPLNDDRLFYGLALGLMLISTGVVWWLTRSRFGFGLIAIRENEDGAAVMGVNTTLYKVMAFTLSGVLSALAGGIHAYWITFLDPESAFDIGLNVKMIIMAVFGGAGTVLGPVIGAFTLSAISEWLSSEVTSIATLFFGVVIIAAVVLMPHGLMDLARRARLGTLTWRYLGENVRANKL</sequence>
<feature type="transmembrane region" description="Helical" evidence="6">
    <location>
        <begin position="148"/>
        <end position="166"/>
    </location>
</feature>
<keyword evidence="5 6" id="KW-0472">Membrane</keyword>
<keyword evidence="3 6" id="KW-0812">Transmembrane</keyword>
<dbReference type="CDD" id="cd06581">
    <property type="entry name" value="TM_PBP1_LivM_like"/>
    <property type="match status" value="1"/>
</dbReference>
<feature type="transmembrane region" description="Helical" evidence="6">
    <location>
        <begin position="59"/>
        <end position="78"/>
    </location>
</feature>
<organism evidence="7 8">
    <name type="scientific">Ottowia pentelensis</name>
    <dbReference type="NCBI Taxonomy" id="511108"/>
    <lineage>
        <taxon>Bacteria</taxon>
        <taxon>Pseudomonadati</taxon>
        <taxon>Pseudomonadota</taxon>
        <taxon>Betaproteobacteria</taxon>
        <taxon>Burkholderiales</taxon>
        <taxon>Comamonadaceae</taxon>
        <taxon>Ottowia</taxon>
    </lineage>
</organism>
<evidence type="ECO:0000256" key="4">
    <source>
        <dbReference type="ARBA" id="ARBA00022989"/>
    </source>
</evidence>
<dbReference type="RefSeq" id="WP_377483956.1">
    <property type="nucleotide sequence ID" value="NZ_JBHLTN010000029.1"/>
</dbReference>
<feature type="transmembrane region" description="Helical" evidence="6">
    <location>
        <begin position="110"/>
        <end position="128"/>
    </location>
</feature>
<name>A0ABV6PV61_9BURK</name>
<keyword evidence="2" id="KW-1003">Cell membrane</keyword>
<evidence type="ECO:0000256" key="5">
    <source>
        <dbReference type="ARBA" id="ARBA00023136"/>
    </source>
</evidence>
<proteinExistence type="predicted"/>
<accession>A0ABV6PV61</accession>